<sequence length="530" mass="58195">MPSRRLITQLSCTIFFFTSTTAAADIWHVSIFEGPAPPPGKGAPIQASALRNTQYLPAQIASIVAAYVLSVVIIGAALLFVGRRLRRKTLSSPASLSMEMMKPKKSNVPAAFDPSPISYGCSPASAVDQKNMWPSPVKGTRSSDGWGSIRKGHRKQPSESQASVVTFDENVIEDDRAKNEREMERLYAAVMEDDERRSASKVNLTGQQQPQHPPEFQHLRNEPNYPPPPSLPDSRSPPRSLAATRSPRTASRPTPISVHSRNSSRSSLGSFGKRHGIRHLAISPPMGSPGLAPDYDDGYGESEPLSPRTYADPGPPPPTPDEQRAARFRQEQLRQEGSRQEQMDASRLSPRDARFPMTSLRKNGPVPPSPTVQTIHEVTSRPELISRNTATSEHSVSSKTSKASKKKPPQLALRTQAAAGASAQSNPLRSAPLPLRIPHPTNLNVDRPEPSPRIKATVLERKAPNHGPSLRTPGTGVPMTPYSPYMPFTPLTPMTPSRLVTRQERKRREKEEGKRVPTIEDAVEEEADMW</sequence>
<dbReference type="AlphaFoldDB" id="A0AA43QVB5"/>
<evidence type="ECO:0000313" key="4">
    <source>
        <dbReference type="EMBL" id="MDI1491936.1"/>
    </source>
</evidence>
<feature type="signal peptide" evidence="3">
    <location>
        <begin position="1"/>
        <end position="23"/>
    </location>
</feature>
<feature type="compositionally biased region" description="Low complexity" evidence="1">
    <location>
        <begin position="232"/>
        <end position="241"/>
    </location>
</feature>
<keyword evidence="5" id="KW-1185">Reference proteome</keyword>
<keyword evidence="3" id="KW-0732">Signal</keyword>
<accession>A0AA43QVB5</accession>
<keyword evidence="2" id="KW-1133">Transmembrane helix</keyword>
<name>A0AA43QVB5_9LECA</name>
<feature type="compositionally biased region" description="Basic and acidic residues" evidence="1">
    <location>
        <begin position="446"/>
        <end position="463"/>
    </location>
</feature>
<feature type="transmembrane region" description="Helical" evidence="2">
    <location>
        <begin position="60"/>
        <end position="81"/>
    </location>
</feature>
<gene>
    <name evidence="4" type="ORF">OHK93_003147</name>
</gene>
<comment type="caution">
    <text evidence="4">The sequence shown here is derived from an EMBL/GenBank/DDBJ whole genome shotgun (WGS) entry which is preliminary data.</text>
</comment>
<feature type="chain" id="PRO_5041344826" evidence="3">
    <location>
        <begin position="24"/>
        <end position="530"/>
    </location>
</feature>
<organism evidence="4 5">
    <name type="scientific">Ramalina farinacea</name>
    <dbReference type="NCBI Taxonomy" id="258253"/>
    <lineage>
        <taxon>Eukaryota</taxon>
        <taxon>Fungi</taxon>
        <taxon>Dikarya</taxon>
        <taxon>Ascomycota</taxon>
        <taxon>Pezizomycotina</taxon>
        <taxon>Lecanoromycetes</taxon>
        <taxon>OSLEUM clade</taxon>
        <taxon>Lecanoromycetidae</taxon>
        <taxon>Lecanorales</taxon>
        <taxon>Lecanorineae</taxon>
        <taxon>Ramalinaceae</taxon>
        <taxon>Ramalina</taxon>
    </lineage>
</organism>
<proteinExistence type="predicted"/>
<feature type="compositionally biased region" description="Basic and acidic residues" evidence="1">
    <location>
        <begin position="509"/>
        <end position="518"/>
    </location>
</feature>
<evidence type="ECO:0000313" key="5">
    <source>
        <dbReference type="Proteomes" id="UP001161017"/>
    </source>
</evidence>
<reference evidence="4" key="1">
    <citation type="journal article" date="2023" name="Genome Biol. Evol.">
        <title>First Whole Genome Sequence and Flow Cytometry Genome Size Data for the Lichen-Forming Fungus Ramalina farinacea (Ascomycota).</title>
        <authorList>
            <person name="Llewellyn T."/>
            <person name="Mian S."/>
            <person name="Hill R."/>
            <person name="Leitch I.J."/>
            <person name="Gaya E."/>
        </authorList>
    </citation>
    <scope>NUCLEOTIDE SEQUENCE</scope>
    <source>
        <strain evidence="4">LIQ254RAFAR</strain>
    </source>
</reference>
<feature type="region of interest" description="Disordered" evidence="1">
    <location>
        <begin position="130"/>
        <end position="163"/>
    </location>
</feature>
<dbReference type="Proteomes" id="UP001161017">
    <property type="component" value="Unassembled WGS sequence"/>
</dbReference>
<feature type="compositionally biased region" description="Low complexity" evidence="1">
    <location>
        <begin position="257"/>
        <end position="270"/>
    </location>
</feature>
<feature type="region of interest" description="Disordered" evidence="1">
    <location>
        <begin position="194"/>
        <end position="530"/>
    </location>
</feature>
<evidence type="ECO:0000256" key="3">
    <source>
        <dbReference type="SAM" id="SignalP"/>
    </source>
</evidence>
<keyword evidence="2" id="KW-0812">Transmembrane</keyword>
<feature type="compositionally biased region" description="Acidic residues" evidence="1">
    <location>
        <begin position="521"/>
        <end position="530"/>
    </location>
</feature>
<protein>
    <submittedName>
        <fullName evidence="4">Uncharacterized protein</fullName>
    </submittedName>
</protein>
<feature type="compositionally biased region" description="Basic and acidic residues" evidence="1">
    <location>
        <begin position="321"/>
        <end position="354"/>
    </location>
</feature>
<evidence type="ECO:0000256" key="2">
    <source>
        <dbReference type="SAM" id="Phobius"/>
    </source>
</evidence>
<dbReference type="EMBL" id="JAPUFD010000016">
    <property type="protein sequence ID" value="MDI1491936.1"/>
    <property type="molecule type" value="Genomic_DNA"/>
</dbReference>
<keyword evidence="2" id="KW-0472">Membrane</keyword>
<evidence type="ECO:0000256" key="1">
    <source>
        <dbReference type="SAM" id="MobiDB-lite"/>
    </source>
</evidence>